<gene>
    <name evidence="2" type="ORF">EDD59_11919</name>
</gene>
<keyword evidence="3" id="KW-1185">Reference proteome</keyword>
<evidence type="ECO:0000256" key="1">
    <source>
        <dbReference type="SAM" id="Phobius"/>
    </source>
</evidence>
<protein>
    <submittedName>
        <fullName evidence="2">DHHW motif protein</fullName>
    </submittedName>
</protein>
<keyword evidence="1" id="KW-0472">Membrane</keyword>
<dbReference type="EMBL" id="SLZZ01000019">
    <property type="protein sequence ID" value="TCS77189.1"/>
    <property type="molecule type" value="Genomic_DNA"/>
</dbReference>
<accession>A0A4R3K3C1</accession>
<sequence>MRNRRKKIRTDSFVGKAFIICLLVLILGNFLVPNKKESEEENKMLAGRPRITLSGIISGSYAQQFEKYQSDQFMGRNAWRKLKVTLNRLGGSREENGIFIGKKGQLLEDITVPDNETLESSVTAIKEFTEEYPDILMSFLLVPDAANVISSSLPPLAETADQNAGISLVKKKLGNSVQWIDGVKALKEHKDEKIYYKTDPHWTTLGAFYAFEEAAPVLGITADVSSSYASYPVTADFNGSLASRSGRELDAEEEISIYVPKDIDNDVIVNYVDEQKKTTSLYSREMLKTREKYNVFLGGNTSVADIKTMADNQKKLLIIRDSQANCFAPFLTPYFQEIVMVDPRYYSGTIDDIMKTYQITDVLFLYGGNTFFEDNNISGVLNSE</sequence>
<dbReference type="AlphaFoldDB" id="A0A4R3K3C1"/>
<dbReference type="OrthoDB" id="175771at2"/>
<dbReference type="Proteomes" id="UP000295726">
    <property type="component" value="Unassembled WGS sequence"/>
</dbReference>
<dbReference type="RefSeq" id="WP_132382406.1">
    <property type="nucleotide sequence ID" value="NZ_DAIPCY010000021.1"/>
</dbReference>
<reference evidence="2 3" key="1">
    <citation type="submission" date="2019-03" db="EMBL/GenBank/DDBJ databases">
        <title>Genomic Encyclopedia of Type Strains, Phase IV (KMG-IV): sequencing the most valuable type-strain genomes for metagenomic binning, comparative biology and taxonomic classification.</title>
        <authorList>
            <person name="Goeker M."/>
        </authorList>
    </citation>
    <scope>NUCLEOTIDE SEQUENCE [LARGE SCALE GENOMIC DNA]</scope>
    <source>
        <strain evidence="2 3">DSM 29489</strain>
    </source>
</reference>
<feature type="transmembrane region" description="Helical" evidence="1">
    <location>
        <begin position="12"/>
        <end position="32"/>
    </location>
</feature>
<dbReference type="Pfam" id="PF14286">
    <property type="entry name" value="DHHW"/>
    <property type="match status" value="1"/>
</dbReference>
<comment type="caution">
    <text evidence="2">The sequence shown here is derived from an EMBL/GenBank/DDBJ whole genome shotgun (WGS) entry which is preliminary data.</text>
</comment>
<dbReference type="InterPro" id="IPR025945">
    <property type="entry name" value="DHHW"/>
</dbReference>
<keyword evidence="1" id="KW-0812">Transmembrane</keyword>
<keyword evidence="1" id="KW-1133">Transmembrane helix</keyword>
<evidence type="ECO:0000313" key="3">
    <source>
        <dbReference type="Proteomes" id="UP000295726"/>
    </source>
</evidence>
<evidence type="ECO:0000313" key="2">
    <source>
        <dbReference type="EMBL" id="TCS77189.1"/>
    </source>
</evidence>
<proteinExistence type="predicted"/>
<name>A0A4R3K3C1_9FIRM</name>
<organism evidence="2 3">
    <name type="scientific">Muricomes intestini</name>
    <dbReference type="NCBI Taxonomy" id="1796634"/>
    <lineage>
        <taxon>Bacteria</taxon>
        <taxon>Bacillati</taxon>
        <taxon>Bacillota</taxon>
        <taxon>Clostridia</taxon>
        <taxon>Lachnospirales</taxon>
        <taxon>Lachnospiraceae</taxon>
        <taxon>Muricomes</taxon>
    </lineage>
</organism>